<dbReference type="RefSeq" id="XP_024339250.1">
    <property type="nucleotide sequence ID" value="XM_024477656.1"/>
</dbReference>
<dbReference type="Proteomes" id="UP000194127">
    <property type="component" value="Unassembled WGS sequence"/>
</dbReference>
<reference evidence="6 7" key="1">
    <citation type="submission" date="2017-04" db="EMBL/GenBank/DDBJ databases">
        <title>Genome Sequence of the Model Brown-Rot Fungus Postia placenta SB12.</title>
        <authorList>
            <consortium name="DOE Joint Genome Institute"/>
            <person name="Gaskell J."/>
            <person name="Kersten P."/>
            <person name="Larrondo L.F."/>
            <person name="Canessa P."/>
            <person name="Martinez D."/>
            <person name="Hibbett D."/>
            <person name="Schmoll M."/>
            <person name="Kubicek C.P."/>
            <person name="Martinez A.T."/>
            <person name="Yadav J."/>
            <person name="Master E."/>
            <person name="Magnuson J.K."/>
            <person name="James T."/>
            <person name="Yaver D."/>
            <person name="Berka R."/>
            <person name="Labutti K."/>
            <person name="Lipzen A."/>
            <person name="Aerts A."/>
            <person name="Barry K."/>
            <person name="Henrissat B."/>
            <person name="Blanchette R."/>
            <person name="Grigoriev I."/>
            <person name="Cullen D."/>
        </authorList>
    </citation>
    <scope>NUCLEOTIDE SEQUENCE [LARGE SCALE GENOMIC DNA]</scope>
    <source>
        <strain evidence="6 7">MAD-698-R-SB12</strain>
    </source>
</reference>
<protein>
    <submittedName>
        <fullName evidence="6">Carbohydrate-binding module family 50 protein</fullName>
    </submittedName>
</protein>
<feature type="compositionally biased region" description="Low complexity" evidence="3">
    <location>
        <begin position="173"/>
        <end position="184"/>
    </location>
</feature>
<evidence type="ECO:0000256" key="3">
    <source>
        <dbReference type="SAM" id="MobiDB-lite"/>
    </source>
</evidence>
<keyword evidence="1" id="KW-0147">Chitin-binding</keyword>
<organism evidence="6 7">
    <name type="scientific">Postia placenta MAD-698-R-SB12</name>
    <dbReference type="NCBI Taxonomy" id="670580"/>
    <lineage>
        <taxon>Eukaryota</taxon>
        <taxon>Fungi</taxon>
        <taxon>Dikarya</taxon>
        <taxon>Basidiomycota</taxon>
        <taxon>Agaricomycotina</taxon>
        <taxon>Agaricomycetes</taxon>
        <taxon>Polyporales</taxon>
        <taxon>Adustoporiaceae</taxon>
        <taxon>Rhodonia</taxon>
    </lineage>
</organism>
<evidence type="ECO:0000259" key="5">
    <source>
        <dbReference type="PROSITE" id="PS51782"/>
    </source>
</evidence>
<dbReference type="InterPro" id="IPR052210">
    <property type="entry name" value="LysM1-like"/>
</dbReference>
<keyword evidence="4" id="KW-0732">Signal</keyword>
<dbReference type="Gene3D" id="3.10.350.10">
    <property type="entry name" value="LysM domain"/>
    <property type="match status" value="2"/>
</dbReference>
<feature type="domain" description="LysM" evidence="5">
    <location>
        <begin position="82"/>
        <end position="128"/>
    </location>
</feature>
<dbReference type="OrthoDB" id="5985073at2759"/>
<evidence type="ECO:0000313" key="6">
    <source>
        <dbReference type="EMBL" id="OSX62456.1"/>
    </source>
</evidence>
<keyword evidence="7" id="KW-1185">Reference proteome</keyword>
<dbReference type="GeneID" id="36322606"/>
<feature type="chain" id="PRO_5010854956" evidence="4">
    <location>
        <begin position="23"/>
        <end position="204"/>
    </location>
</feature>
<dbReference type="InterPro" id="IPR018392">
    <property type="entry name" value="LysM"/>
</dbReference>
<dbReference type="Pfam" id="PF01476">
    <property type="entry name" value="LysM"/>
    <property type="match status" value="2"/>
</dbReference>
<dbReference type="SUPFAM" id="SSF54106">
    <property type="entry name" value="LysM domain"/>
    <property type="match status" value="2"/>
</dbReference>
<proteinExistence type="predicted"/>
<feature type="signal peptide" evidence="4">
    <location>
        <begin position="1"/>
        <end position="22"/>
    </location>
</feature>
<evidence type="ECO:0000256" key="1">
    <source>
        <dbReference type="ARBA" id="ARBA00022669"/>
    </source>
</evidence>
<accession>A0A1X6N1W1</accession>
<dbReference type="CDD" id="cd00118">
    <property type="entry name" value="LysM"/>
    <property type="match status" value="1"/>
</dbReference>
<dbReference type="GO" id="GO:0008061">
    <property type="term" value="F:chitin binding"/>
    <property type="evidence" value="ECO:0007669"/>
    <property type="project" value="UniProtKB-KW"/>
</dbReference>
<dbReference type="PANTHER" id="PTHR34997:SF1">
    <property type="entry name" value="PEPTIDOGLYCAN-BINDING LYSIN DOMAIN"/>
    <property type="match status" value="1"/>
</dbReference>
<dbReference type="STRING" id="670580.A0A1X6N1W1"/>
<feature type="compositionally biased region" description="Acidic residues" evidence="3">
    <location>
        <begin position="185"/>
        <end position="204"/>
    </location>
</feature>
<sequence>MFARNAAAALLALPFLAHATYAQTCARSYTVQEGDICNSISAAHNVSTYQLAAVNAAINADCSNLTPGETLCLGYAGSDCTTTYVVALGDDCDSVAQAHSLNTTVLYENNPQIDASCENLYVGEVLCVANDAEVPISGSITASIATAIPTTATLANATATATPSITVVSTAVPSASASASSTGDDSGDDGDDGDDGDLPWCDEL</sequence>
<gene>
    <name evidence="6" type="ORF">POSPLADRAFT_1040044</name>
</gene>
<evidence type="ECO:0000256" key="2">
    <source>
        <dbReference type="ARBA" id="ARBA00023026"/>
    </source>
</evidence>
<dbReference type="PANTHER" id="PTHR34997">
    <property type="entry name" value="AM15"/>
    <property type="match status" value="1"/>
</dbReference>
<evidence type="ECO:0000256" key="4">
    <source>
        <dbReference type="SAM" id="SignalP"/>
    </source>
</evidence>
<dbReference type="EMBL" id="KZ110597">
    <property type="protein sequence ID" value="OSX62456.1"/>
    <property type="molecule type" value="Genomic_DNA"/>
</dbReference>
<dbReference type="SMART" id="SM00257">
    <property type="entry name" value="LysM"/>
    <property type="match status" value="2"/>
</dbReference>
<feature type="region of interest" description="Disordered" evidence="3">
    <location>
        <begin position="173"/>
        <end position="204"/>
    </location>
</feature>
<evidence type="ECO:0000313" key="7">
    <source>
        <dbReference type="Proteomes" id="UP000194127"/>
    </source>
</evidence>
<dbReference type="PROSITE" id="PS51782">
    <property type="entry name" value="LYSM"/>
    <property type="match status" value="2"/>
</dbReference>
<feature type="domain" description="LysM" evidence="5">
    <location>
        <begin position="27"/>
        <end position="73"/>
    </location>
</feature>
<name>A0A1X6N1W1_9APHY</name>
<dbReference type="InterPro" id="IPR036779">
    <property type="entry name" value="LysM_dom_sf"/>
</dbReference>
<dbReference type="AlphaFoldDB" id="A0A1X6N1W1"/>
<keyword evidence="2" id="KW-0843">Virulence</keyword>